<sequence>MSSGTSFLPIEIISNVLKRLPVKSLIRFQSVCSHWKDLIKSPSFIASHLDRSNGENPSLIFRRSPFSDTSTLYYLDRDIQLCQVQNNPFIYSFKSLKIVGSCNGLLCIRIEEPGTLLSLYLWNPATREVIQLPRSRTSMNVCYICSLGFAFIPTLNDYKIGIPYVMRGDVVETGFEVYSLSTRSWKKIEMAILKGIHFVSGYIHTNGSMFWLATKRGLASHGGENTNVIISLCLAMDEVRLIPPPPLSRSEVAKLTVYENRLAVFHYSTAFDTGNTSIDLWVIEEGIGGFWSKILTCGPYPHFAIPLTIWRNQIVCDVFPRYSVEGNYEIDATGSFLFDPTSNGVKVLFSGRYGILRDVYRYVESLVPISNIHTAKH</sequence>
<evidence type="ECO:0000259" key="1">
    <source>
        <dbReference type="PROSITE" id="PS50181"/>
    </source>
</evidence>
<dbReference type="SUPFAM" id="SSF81383">
    <property type="entry name" value="F-box domain"/>
    <property type="match status" value="1"/>
</dbReference>
<gene>
    <name evidence="2" type="ORF">CEURO_LOCUS2525</name>
</gene>
<dbReference type="AlphaFoldDB" id="A0A9P0YLK8"/>
<organism evidence="2 3">
    <name type="scientific">Cuscuta europaea</name>
    <name type="common">European dodder</name>
    <dbReference type="NCBI Taxonomy" id="41803"/>
    <lineage>
        <taxon>Eukaryota</taxon>
        <taxon>Viridiplantae</taxon>
        <taxon>Streptophyta</taxon>
        <taxon>Embryophyta</taxon>
        <taxon>Tracheophyta</taxon>
        <taxon>Spermatophyta</taxon>
        <taxon>Magnoliopsida</taxon>
        <taxon>eudicotyledons</taxon>
        <taxon>Gunneridae</taxon>
        <taxon>Pentapetalae</taxon>
        <taxon>asterids</taxon>
        <taxon>lamiids</taxon>
        <taxon>Solanales</taxon>
        <taxon>Convolvulaceae</taxon>
        <taxon>Cuscuteae</taxon>
        <taxon>Cuscuta</taxon>
        <taxon>Cuscuta subgen. Cuscuta</taxon>
    </lineage>
</organism>
<dbReference type="NCBIfam" id="TIGR01640">
    <property type="entry name" value="F_box_assoc_1"/>
    <property type="match status" value="1"/>
</dbReference>
<accession>A0A9P0YLK8</accession>
<dbReference type="PANTHER" id="PTHR31672">
    <property type="entry name" value="BNACNNG10540D PROTEIN"/>
    <property type="match status" value="1"/>
</dbReference>
<dbReference type="PANTHER" id="PTHR31672:SF13">
    <property type="entry name" value="F-BOX PROTEIN CPR30-LIKE"/>
    <property type="match status" value="1"/>
</dbReference>
<dbReference type="Pfam" id="PF08268">
    <property type="entry name" value="FBA_3"/>
    <property type="match status" value="1"/>
</dbReference>
<dbReference type="PROSITE" id="PS50181">
    <property type="entry name" value="FBOX"/>
    <property type="match status" value="1"/>
</dbReference>
<dbReference type="SMART" id="SM00256">
    <property type="entry name" value="FBOX"/>
    <property type="match status" value="1"/>
</dbReference>
<proteinExistence type="predicted"/>
<dbReference type="CDD" id="cd22157">
    <property type="entry name" value="F-box_AtFBW1-like"/>
    <property type="match status" value="1"/>
</dbReference>
<name>A0A9P0YLK8_CUSEU</name>
<dbReference type="Pfam" id="PF00646">
    <property type="entry name" value="F-box"/>
    <property type="match status" value="1"/>
</dbReference>
<dbReference type="InterPro" id="IPR001810">
    <property type="entry name" value="F-box_dom"/>
</dbReference>
<dbReference type="Gene3D" id="1.20.1280.50">
    <property type="match status" value="1"/>
</dbReference>
<comment type="caution">
    <text evidence="2">The sequence shown here is derived from an EMBL/GenBank/DDBJ whole genome shotgun (WGS) entry which is preliminary data.</text>
</comment>
<dbReference type="SUPFAM" id="SSF50965">
    <property type="entry name" value="Galactose oxidase, central domain"/>
    <property type="match status" value="1"/>
</dbReference>
<dbReference type="InterPro" id="IPR011043">
    <property type="entry name" value="Gal_Oxase/kelch_b-propeller"/>
</dbReference>
<dbReference type="OrthoDB" id="830198at2759"/>
<dbReference type="InterPro" id="IPR050796">
    <property type="entry name" value="SCF_F-box_component"/>
</dbReference>
<dbReference type="InterPro" id="IPR013187">
    <property type="entry name" value="F-box-assoc_dom_typ3"/>
</dbReference>
<evidence type="ECO:0000313" key="2">
    <source>
        <dbReference type="EMBL" id="CAH9067353.1"/>
    </source>
</evidence>
<evidence type="ECO:0000313" key="3">
    <source>
        <dbReference type="Proteomes" id="UP001152484"/>
    </source>
</evidence>
<keyword evidence="3" id="KW-1185">Reference proteome</keyword>
<dbReference type="InterPro" id="IPR017451">
    <property type="entry name" value="F-box-assoc_interact_dom"/>
</dbReference>
<dbReference type="EMBL" id="CAMAPE010000005">
    <property type="protein sequence ID" value="CAH9067353.1"/>
    <property type="molecule type" value="Genomic_DNA"/>
</dbReference>
<protein>
    <recommendedName>
        <fullName evidence="1">F-box domain-containing protein</fullName>
    </recommendedName>
</protein>
<dbReference type="InterPro" id="IPR036047">
    <property type="entry name" value="F-box-like_dom_sf"/>
</dbReference>
<reference evidence="2" key="1">
    <citation type="submission" date="2022-07" db="EMBL/GenBank/DDBJ databases">
        <authorList>
            <person name="Macas J."/>
            <person name="Novak P."/>
            <person name="Neumann P."/>
        </authorList>
    </citation>
    <scope>NUCLEOTIDE SEQUENCE</scope>
</reference>
<dbReference type="Proteomes" id="UP001152484">
    <property type="component" value="Unassembled WGS sequence"/>
</dbReference>
<feature type="domain" description="F-box" evidence="1">
    <location>
        <begin position="2"/>
        <end position="49"/>
    </location>
</feature>